<feature type="domain" description="DUF5126" evidence="3">
    <location>
        <begin position="125"/>
        <end position="225"/>
    </location>
</feature>
<feature type="domain" description="DUF4959" evidence="1">
    <location>
        <begin position="18"/>
        <end position="123"/>
    </location>
</feature>
<dbReference type="PROSITE" id="PS51257">
    <property type="entry name" value="PROKAR_LIPOPROTEIN"/>
    <property type="match status" value="1"/>
</dbReference>
<keyword evidence="4" id="KW-0449">Lipoprotein</keyword>
<dbReference type="InterPro" id="IPR032527">
    <property type="entry name" value="DUF4959"/>
</dbReference>
<dbReference type="InterPro" id="IPR032164">
    <property type="entry name" value="DUF5000"/>
</dbReference>
<organism evidence="4 5">
    <name type="scientific">Alistipes senegalensis JC50</name>
    <dbReference type="NCBI Taxonomy" id="1033732"/>
    <lineage>
        <taxon>Bacteria</taxon>
        <taxon>Pseudomonadati</taxon>
        <taxon>Bacteroidota</taxon>
        <taxon>Bacteroidia</taxon>
        <taxon>Bacteroidales</taxon>
        <taxon>Rikenellaceae</taxon>
        <taxon>Alistipes</taxon>
    </lineage>
</organism>
<dbReference type="EMBL" id="CP102252">
    <property type="protein sequence ID" value="UWN65851.1"/>
    <property type="molecule type" value="Genomic_DNA"/>
</dbReference>
<keyword evidence="5" id="KW-1185">Reference proteome</keyword>
<dbReference type="Proteomes" id="UP001058267">
    <property type="component" value="Chromosome"/>
</dbReference>
<proteinExistence type="predicted"/>
<reference evidence="4" key="1">
    <citation type="journal article" date="2022" name="Cell">
        <title>Design, construction, and in vivo augmentation of a complex gut microbiome.</title>
        <authorList>
            <person name="Cheng A.G."/>
            <person name="Ho P.Y."/>
            <person name="Aranda-Diaz A."/>
            <person name="Jain S."/>
            <person name="Yu F.B."/>
            <person name="Meng X."/>
            <person name="Wang M."/>
            <person name="Iakiviak M."/>
            <person name="Nagashima K."/>
            <person name="Zhao A."/>
            <person name="Murugkar P."/>
            <person name="Patil A."/>
            <person name="Atabakhsh K."/>
            <person name="Weakley A."/>
            <person name="Yan J."/>
            <person name="Brumbaugh A.R."/>
            <person name="Higginbottom S."/>
            <person name="Dimas A."/>
            <person name="Shiver A.L."/>
            <person name="Deutschbauer A."/>
            <person name="Neff N."/>
            <person name="Sonnenburg J.L."/>
            <person name="Huang K.C."/>
            <person name="Fischbach M.A."/>
        </authorList>
    </citation>
    <scope>NUCLEOTIDE SEQUENCE</scope>
    <source>
        <strain evidence="4">JC50</strain>
    </source>
</reference>
<dbReference type="Pfam" id="PF17166">
    <property type="entry name" value="DUF5126"/>
    <property type="match status" value="1"/>
</dbReference>
<evidence type="ECO:0000259" key="2">
    <source>
        <dbReference type="Pfam" id="PF16391"/>
    </source>
</evidence>
<dbReference type="Pfam" id="PF16323">
    <property type="entry name" value="DUF4959"/>
    <property type="match status" value="1"/>
</dbReference>
<dbReference type="Gene3D" id="2.60.120.260">
    <property type="entry name" value="Galactose-binding domain-like"/>
    <property type="match status" value="1"/>
</dbReference>
<dbReference type="RefSeq" id="WP_044118572.1">
    <property type="nucleotide sequence ID" value="NZ_CP102252.1"/>
</dbReference>
<sequence>MKNSMLYVIFGAAVWFSGCEEHNHLKPFGPNDSQAPGAVSMVSYEQLPGGVEITFLAPSDEDFMYAKATYTLDTGERREAISSAYTNKLVIEGFGNTEPKEITLSAVDRMENEGPASTCTVVPGRPVYLDAFESMQLGSTFGGVYVSLSNPDNGNLIIELLQKDKFGEWQSLHTEYTSRKDIRFAVRGMEIEEQEFGAFVRDPWSNSTDTIKARITPIFEQELDRSKFSERFEKGDIRVDEFGFRMANIWNGNYGWGVWNMLHTPEQGNTWPAHFTFDLGVQAELSRLKYWQRLDSGGGWLYAHGNPRIFEIWGRADAPDPNSEWDGWILLTTCESVKPSGLPLGLGMWNAEDREYAEKGEEFEFPAGLSPVRYIRINVLTNWSNTQFICFQQMWFWGREVE</sequence>
<accession>A0ABY5V8L5</accession>
<dbReference type="Pfam" id="PF16391">
    <property type="entry name" value="DUF5000"/>
    <property type="match status" value="1"/>
</dbReference>
<evidence type="ECO:0000313" key="4">
    <source>
        <dbReference type="EMBL" id="UWN65851.1"/>
    </source>
</evidence>
<protein>
    <submittedName>
        <fullName evidence="4">DUF5000 domain-containing lipoprotein</fullName>
    </submittedName>
</protein>
<name>A0ABY5V8L5_9BACT</name>
<evidence type="ECO:0000259" key="1">
    <source>
        <dbReference type="Pfam" id="PF16323"/>
    </source>
</evidence>
<feature type="domain" description="DUF5000" evidence="2">
    <location>
        <begin position="250"/>
        <end position="398"/>
    </location>
</feature>
<gene>
    <name evidence="4" type="ORF">NQ519_03150</name>
</gene>
<dbReference type="InterPro" id="IPR033431">
    <property type="entry name" value="DUF5126"/>
</dbReference>
<evidence type="ECO:0000259" key="3">
    <source>
        <dbReference type="Pfam" id="PF17166"/>
    </source>
</evidence>
<evidence type="ECO:0000313" key="5">
    <source>
        <dbReference type="Proteomes" id="UP001058267"/>
    </source>
</evidence>